<dbReference type="Proteomes" id="UP000215914">
    <property type="component" value="Unassembled WGS sequence"/>
</dbReference>
<dbReference type="Gene3D" id="1.10.246.20">
    <property type="entry name" value="Coactivator CBP, KIX domain"/>
    <property type="match status" value="1"/>
</dbReference>
<dbReference type="InterPro" id="IPR044661">
    <property type="entry name" value="MED15a/b/c-like"/>
</dbReference>
<sequence length="240" mass="28182">MESGDWRDQLQRQTFLCKIMDTLKRHLPFSKYERLQELKKIAERVEQEIYTVATNQSEYTRKICFMMLTMETRLQNPVRSKSNSAILYNSVNPSIPLDSSANGDWQEEVYQQIKAMKDLYLLDSTAQTGNPNGEDVQEEVYQKIKAMKDLYLLDLFDMHQKIVSKFQQLDSLPQQPENEVLEKLKVFKNMLERYMQFLQIPKHGILANYKDKLCTYERQIISVINVNKGKPGPSQQQSRA</sequence>
<name>A0A9K3JIR5_HELAN</name>
<dbReference type="EMBL" id="MNCJ02000318">
    <property type="protein sequence ID" value="KAF5815397.1"/>
    <property type="molecule type" value="Genomic_DNA"/>
</dbReference>
<evidence type="ECO:0000313" key="5">
    <source>
        <dbReference type="Proteomes" id="UP000215914"/>
    </source>
</evidence>
<gene>
    <name evidence="4" type="ORF">HanXRQr2_Chr03g0122671</name>
</gene>
<accession>A0A9K3JIR5</accession>
<dbReference type="PANTHER" id="PTHR33137:SF4">
    <property type="entry name" value="MEDIATOR OF RNA POLYMERASE II TRANSCRIPTION SUBUNIT 15A-RELATED"/>
    <property type="match status" value="1"/>
</dbReference>
<evidence type="ECO:0000256" key="1">
    <source>
        <dbReference type="ARBA" id="ARBA00004123"/>
    </source>
</evidence>
<comment type="caution">
    <text evidence="4">The sequence shown here is derived from an EMBL/GenBank/DDBJ whole genome shotgun (WGS) entry which is preliminary data.</text>
</comment>
<dbReference type="PANTHER" id="PTHR33137">
    <property type="entry name" value="MEDIATOR OF RNA POLYMERASE II TRANSCRIPTION SUBUNIT 15A-RELATED"/>
    <property type="match status" value="1"/>
</dbReference>
<organism evidence="4 5">
    <name type="scientific">Helianthus annuus</name>
    <name type="common">Common sunflower</name>
    <dbReference type="NCBI Taxonomy" id="4232"/>
    <lineage>
        <taxon>Eukaryota</taxon>
        <taxon>Viridiplantae</taxon>
        <taxon>Streptophyta</taxon>
        <taxon>Embryophyta</taxon>
        <taxon>Tracheophyta</taxon>
        <taxon>Spermatophyta</taxon>
        <taxon>Magnoliopsida</taxon>
        <taxon>eudicotyledons</taxon>
        <taxon>Gunneridae</taxon>
        <taxon>Pentapetalae</taxon>
        <taxon>asterids</taxon>
        <taxon>campanulids</taxon>
        <taxon>Asterales</taxon>
        <taxon>Asteraceae</taxon>
        <taxon>Asteroideae</taxon>
        <taxon>Heliantheae alliance</taxon>
        <taxon>Heliantheae</taxon>
        <taxon>Helianthus</taxon>
    </lineage>
</organism>
<dbReference type="Gramene" id="mRNA:HanXRQr2_Chr03g0122671">
    <property type="protein sequence ID" value="mRNA:HanXRQr2_Chr03g0122671"/>
    <property type="gene ID" value="HanXRQr2_Chr03g0122671"/>
</dbReference>
<evidence type="ECO:0000259" key="3">
    <source>
        <dbReference type="Pfam" id="PF16987"/>
    </source>
</evidence>
<dbReference type="InterPro" id="IPR036529">
    <property type="entry name" value="KIX_dom_sf"/>
</dbReference>
<dbReference type="AlphaFoldDB" id="A0A9K3JIR5"/>
<comment type="subcellular location">
    <subcellularLocation>
        <location evidence="1">Nucleus</location>
    </subcellularLocation>
</comment>
<dbReference type="Pfam" id="PF16987">
    <property type="entry name" value="KIX_2"/>
    <property type="match status" value="1"/>
</dbReference>
<protein>
    <submittedName>
        <fullName evidence="4">Mediator complex subunit 15, KIX domain-containing protein</fullName>
    </submittedName>
</protein>
<feature type="domain" description="Mediator complex subunit 15 KIX" evidence="3">
    <location>
        <begin position="4"/>
        <end position="78"/>
    </location>
</feature>
<dbReference type="GO" id="GO:0005634">
    <property type="term" value="C:nucleus"/>
    <property type="evidence" value="ECO:0007669"/>
    <property type="project" value="UniProtKB-SubCell"/>
</dbReference>
<keyword evidence="2" id="KW-0539">Nucleus</keyword>
<keyword evidence="5" id="KW-1185">Reference proteome</keyword>
<dbReference type="GO" id="GO:0003713">
    <property type="term" value="F:transcription coactivator activity"/>
    <property type="evidence" value="ECO:0007669"/>
    <property type="project" value="InterPro"/>
</dbReference>
<dbReference type="OrthoDB" id="1912459at2759"/>
<evidence type="ECO:0000256" key="2">
    <source>
        <dbReference type="ARBA" id="ARBA00023242"/>
    </source>
</evidence>
<dbReference type="GO" id="GO:0031490">
    <property type="term" value="F:chromatin DNA binding"/>
    <property type="evidence" value="ECO:0007669"/>
    <property type="project" value="InterPro"/>
</dbReference>
<evidence type="ECO:0000313" key="4">
    <source>
        <dbReference type="EMBL" id="KAF5815397.1"/>
    </source>
</evidence>
<dbReference type="FunFam" id="1.10.246.20:FF:000003">
    <property type="entry name" value="Mediator of RNA polymerase II transcription subunit 15a"/>
    <property type="match status" value="1"/>
</dbReference>
<reference evidence="4" key="2">
    <citation type="submission" date="2020-06" db="EMBL/GenBank/DDBJ databases">
        <title>Helianthus annuus Genome sequencing and assembly Release 2.</title>
        <authorList>
            <person name="Gouzy J."/>
            <person name="Langlade N."/>
            <person name="Munos S."/>
        </authorList>
    </citation>
    <scope>NUCLEOTIDE SEQUENCE</scope>
    <source>
        <tissue evidence="4">Leaves</tissue>
    </source>
</reference>
<proteinExistence type="predicted"/>
<reference evidence="4" key="1">
    <citation type="journal article" date="2017" name="Nature">
        <title>The sunflower genome provides insights into oil metabolism, flowering and Asterid evolution.</title>
        <authorList>
            <person name="Badouin H."/>
            <person name="Gouzy J."/>
            <person name="Grassa C.J."/>
            <person name="Murat F."/>
            <person name="Staton S.E."/>
            <person name="Cottret L."/>
            <person name="Lelandais-Briere C."/>
            <person name="Owens G.L."/>
            <person name="Carrere S."/>
            <person name="Mayjonade B."/>
            <person name="Legrand L."/>
            <person name="Gill N."/>
            <person name="Kane N.C."/>
            <person name="Bowers J.E."/>
            <person name="Hubner S."/>
            <person name="Bellec A."/>
            <person name="Berard A."/>
            <person name="Berges H."/>
            <person name="Blanchet N."/>
            <person name="Boniface M.C."/>
            <person name="Brunel D."/>
            <person name="Catrice O."/>
            <person name="Chaidir N."/>
            <person name="Claudel C."/>
            <person name="Donnadieu C."/>
            <person name="Faraut T."/>
            <person name="Fievet G."/>
            <person name="Helmstetter N."/>
            <person name="King M."/>
            <person name="Knapp S.J."/>
            <person name="Lai Z."/>
            <person name="Le Paslier M.C."/>
            <person name="Lippi Y."/>
            <person name="Lorenzon L."/>
            <person name="Mandel J.R."/>
            <person name="Marage G."/>
            <person name="Marchand G."/>
            <person name="Marquand E."/>
            <person name="Bret-Mestries E."/>
            <person name="Morien E."/>
            <person name="Nambeesan S."/>
            <person name="Nguyen T."/>
            <person name="Pegot-Espagnet P."/>
            <person name="Pouilly N."/>
            <person name="Raftis F."/>
            <person name="Sallet E."/>
            <person name="Schiex T."/>
            <person name="Thomas J."/>
            <person name="Vandecasteele C."/>
            <person name="Vares D."/>
            <person name="Vear F."/>
            <person name="Vautrin S."/>
            <person name="Crespi M."/>
            <person name="Mangin B."/>
            <person name="Burke J.M."/>
            <person name="Salse J."/>
            <person name="Munos S."/>
            <person name="Vincourt P."/>
            <person name="Rieseberg L.H."/>
            <person name="Langlade N.B."/>
        </authorList>
    </citation>
    <scope>NUCLEOTIDE SEQUENCE</scope>
    <source>
        <tissue evidence="4">Leaves</tissue>
    </source>
</reference>
<dbReference type="InterPro" id="IPR036546">
    <property type="entry name" value="MED15_KIX"/>
</dbReference>